<proteinExistence type="predicted"/>
<dbReference type="Gene3D" id="3.40.50.300">
    <property type="entry name" value="P-loop containing nucleotide triphosphate hydrolases"/>
    <property type="match status" value="1"/>
</dbReference>
<evidence type="ECO:0000259" key="4">
    <source>
        <dbReference type="Pfam" id="PF00004"/>
    </source>
</evidence>
<dbReference type="InterPro" id="IPR050221">
    <property type="entry name" value="26S_Proteasome_ATPase"/>
</dbReference>
<evidence type="ECO:0000256" key="1">
    <source>
        <dbReference type="ARBA" id="ARBA00022741"/>
    </source>
</evidence>
<comment type="caution">
    <text evidence="5">The sequence shown here is derived from an EMBL/GenBank/DDBJ whole genome shotgun (WGS) entry which is preliminary data.</text>
</comment>
<dbReference type="PANTHER" id="PTHR23073">
    <property type="entry name" value="26S PROTEASOME REGULATORY SUBUNIT"/>
    <property type="match status" value="1"/>
</dbReference>
<reference evidence="5 6" key="1">
    <citation type="journal article" date="2017" name="Genome Biol.">
        <title>New reference genome sequences of hot pepper reveal the massive evolution of plant disease-resistance genes by retroduplication.</title>
        <authorList>
            <person name="Kim S."/>
            <person name="Park J."/>
            <person name="Yeom S.I."/>
            <person name="Kim Y.M."/>
            <person name="Seo E."/>
            <person name="Kim K.T."/>
            <person name="Kim M.S."/>
            <person name="Lee J.M."/>
            <person name="Cheong K."/>
            <person name="Shin H.S."/>
            <person name="Kim S.B."/>
            <person name="Han K."/>
            <person name="Lee J."/>
            <person name="Park M."/>
            <person name="Lee H.A."/>
            <person name="Lee H.Y."/>
            <person name="Lee Y."/>
            <person name="Oh S."/>
            <person name="Lee J.H."/>
            <person name="Choi E."/>
            <person name="Choi E."/>
            <person name="Lee S.E."/>
            <person name="Jeon J."/>
            <person name="Kim H."/>
            <person name="Choi G."/>
            <person name="Song H."/>
            <person name="Lee J."/>
            <person name="Lee S.C."/>
            <person name="Kwon J.K."/>
            <person name="Lee H.Y."/>
            <person name="Koo N."/>
            <person name="Hong Y."/>
            <person name="Kim R.W."/>
            <person name="Kang W.H."/>
            <person name="Huh J.H."/>
            <person name="Kang B.C."/>
            <person name="Yang T.J."/>
            <person name="Lee Y.H."/>
            <person name="Bennetzen J.L."/>
            <person name="Choi D."/>
        </authorList>
    </citation>
    <scope>NUCLEOTIDE SEQUENCE [LARGE SCALE GENOMIC DNA]</scope>
    <source>
        <strain evidence="6">cv. PBC81</strain>
    </source>
</reference>
<dbReference type="STRING" id="33114.A0A2G2W4N8"/>
<dbReference type="Proteomes" id="UP000224567">
    <property type="component" value="Unassembled WGS sequence"/>
</dbReference>
<keyword evidence="1" id="KW-0547">Nucleotide-binding</keyword>
<dbReference type="InterPro" id="IPR027417">
    <property type="entry name" value="P-loop_NTPase"/>
</dbReference>
<dbReference type="GO" id="GO:0005524">
    <property type="term" value="F:ATP binding"/>
    <property type="evidence" value="ECO:0007669"/>
    <property type="project" value="UniProtKB-KW"/>
</dbReference>
<dbReference type="Pfam" id="PF00004">
    <property type="entry name" value="AAA"/>
    <property type="match status" value="1"/>
</dbReference>
<dbReference type="EMBL" id="MLFT02000008">
    <property type="protein sequence ID" value="PHT40195.1"/>
    <property type="molecule type" value="Genomic_DNA"/>
</dbReference>
<keyword evidence="2" id="KW-0067">ATP-binding</keyword>
<name>A0A2G2W4N8_CAPBA</name>
<dbReference type="AlphaFoldDB" id="A0A2G2W4N8"/>
<dbReference type="GO" id="GO:0008233">
    <property type="term" value="F:peptidase activity"/>
    <property type="evidence" value="ECO:0007669"/>
    <property type="project" value="UniProtKB-KW"/>
</dbReference>
<dbReference type="OrthoDB" id="1305693at2759"/>
<feature type="compositionally biased region" description="Basic and acidic residues" evidence="3">
    <location>
        <begin position="166"/>
        <end position="177"/>
    </location>
</feature>
<keyword evidence="6" id="KW-1185">Reference proteome</keyword>
<organism evidence="5 6">
    <name type="scientific">Capsicum baccatum</name>
    <name type="common">Peruvian pepper</name>
    <dbReference type="NCBI Taxonomy" id="33114"/>
    <lineage>
        <taxon>Eukaryota</taxon>
        <taxon>Viridiplantae</taxon>
        <taxon>Streptophyta</taxon>
        <taxon>Embryophyta</taxon>
        <taxon>Tracheophyta</taxon>
        <taxon>Spermatophyta</taxon>
        <taxon>Magnoliopsida</taxon>
        <taxon>eudicotyledons</taxon>
        <taxon>Gunneridae</taxon>
        <taxon>Pentapetalae</taxon>
        <taxon>asterids</taxon>
        <taxon>lamiids</taxon>
        <taxon>Solanales</taxon>
        <taxon>Solanaceae</taxon>
        <taxon>Solanoideae</taxon>
        <taxon>Capsiceae</taxon>
        <taxon>Capsicum</taxon>
    </lineage>
</organism>
<evidence type="ECO:0000313" key="6">
    <source>
        <dbReference type="Proteomes" id="UP000224567"/>
    </source>
</evidence>
<gene>
    <name evidence="5" type="ORF">CQW23_19049</name>
</gene>
<sequence>MNIRKELWLQHDGSNYTMPGAYYNMSKEDKKKFWALLNSIKFPDGYASNISGCVNGDDATQENQVFYIDDPKLGEDWGIVLKFQARHIYDVPEKENSEAENDELFVTNIKVYQDTLHEEYKVKVDYDGEDTDQENDTMVEYISDHEENEGVVEGIRAEDFFSDSGEEPKDSGLEKKKVNSIRASTDPRIDRSTDKWKQGVLLYGPPGTGKTLLARKIASNIDANFLKQVVSTDIIDNYISESARLIRKIFNYVRDHQIQLVDAISPREPVQTVKSKEYSWSYSIIWMEILKIYAAGINKHGEINYDAAIKLVEAFNGADLRDILYNLWISSFCNMS</sequence>
<evidence type="ECO:0000256" key="3">
    <source>
        <dbReference type="SAM" id="MobiDB-lite"/>
    </source>
</evidence>
<accession>A0A2G2W4N8</accession>
<dbReference type="InterPro" id="IPR003959">
    <property type="entry name" value="ATPase_AAA_core"/>
</dbReference>
<protein>
    <submittedName>
        <fullName evidence="5">26S protease regulatory subunit S10B-like protein B</fullName>
    </submittedName>
</protein>
<dbReference type="SUPFAM" id="SSF52540">
    <property type="entry name" value="P-loop containing nucleoside triphosphate hydrolases"/>
    <property type="match status" value="2"/>
</dbReference>
<feature type="domain" description="ATPase AAA-type core" evidence="4">
    <location>
        <begin position="200"/>
        <end position="261"/>
    </location>
</feature>
<feature type="region of interest" description="Disordered" evidence="3">
    <location>
        <begin position="161"/>
        <end position="184"/>
    </location>
</feature>
<evidence type="ECO:0000256" key="2">
    <source>
        <dbReference type="ARBA" id="ARBA00022840"/>
    </source>
</evidence>
<reference evidence="6" key="2">
    <citation type="journal article" date="2017" name="J. Anim. Genet.">
        <title>Multiple reference genome sequences of hot pepper reveal the massive evolution of plant disease resistance genes by retroduplication.</title>
        <authorList>
            <person name="Kim S."/>
            <person name="Park J."/>
            <person name="Yeom S.-I."/>
            <person name="Kim Y.-M."/>
            <person name="Seo E."/>
            <person name="Kim K.-T."/>
            <person name="Kim M.-S."/>
            <person name="Lee J.M."/>
            <person name="Cheong K."/>
            <person name="Shin H.-S."/>
            <person name="Kim S.-B."/>
            <person name="Han K."/>
            <person name="Lee J."/>
            <person name="Park M."/>
            <person name="Lee H.-A."/>
            <person name="Lee H.-Y."/>
            <person name="Lee Y."/>
            <person name="Oh S."/>
            <person name="Lee J.H."/>
            <person name="Choi E."/>
            <person name="Choi E."/>
            <person name="Lee S.E."/>
            <person name="Jeon J."/>
            <person name="Kim H."/>
            <person name="Choi G."/>
            <person name="Song H."/>
            <person name="Lee J."/>
            <person name="Lee S.-C."/>
            <person name="Kwon J.-K."/>
            <person name="Lee H.-Y."/>
            <person name="Koo N."/>
            <person name="Hong Y."/>
            <person name="Kim R.W."/>
            <person name="Kang W.-H."/>
            <person name="Huh J.H."/>
            <person name="Kang B.-C."/>
            <person name="Yang T.-J."/>
            <person name="Lee Y.-H."/>
            <person name="Bennetzen J.L."/>
            <person name="Choi D."/>
        </authorList>
    </citation>
    <scope>NUCLEOTIDE SEQUENCE [LARGE SCALE GENOMIC DNA]</scope>
    <source>
        <strain evidence="6">cv. PBC81</strain>
    </source>
</reference>
<dbReference type="GO" id="GO:0006508">
    <property type="term" value="P:proteolysis"/>
    <property type="evidence" value="ECO:0007669"/>
    <property type="project" value="UniProtKB-KW"/>
</dbReference>
<evidence type="ECO:0000313" key="5">
    <source>
        <dbReference type="EMBL" id="PHT40195.1"/>
    </source>
</evidence>
<dbReference type="GO" id="GO:0016887">
    <property type="term" value="F:ATP hydrolysis activity"/>
    <property type="evidence" value="ECO:0007669"/>
    <property type="project" value="InterPro"/>
</dbReference>